<evidence type="ECO:0000313" key="3">
    <source>
        <dbReference type="Proteomes" id="UP001623349"/>
    </source>
</evidence>
<dbReference type="EMBL" id="BAAFST010000017">
    <property type="protein sequence ID" value="GAB1300834.1"/>
    <property type="molecule type" value="Genomic_DNA"/>
</dbReference>
<proteinExistence type="predicted"/>
<feature type="region of interest" description="Disordered" evidence="1">
    <location>
        <begin position="33"/>
        <end position="76"/>
    </location>
</feature>
<feature type="compositionally biased region" description="Polar residues" evidence="1">
    <location>
        <begin position="46"/>
        <end position="55"/>
    </location>
</feature>
<name>A0ABQ0FNK7_APOSI</name>
<gene>
    <name evidence="2" type="ORF">APTSU1_001607200</name>
</gene>
<dbReference type="Proteomes" id="UP001623349">
    <property type="component" value="Unassembled WGS sequence"/>
</dbReference>
<keyword evidence="3" id="KW-1185">Reference proteome</keyword>
<evidence type="ECO:0000313" key="2">
    <source>
        <dbReference type="EMBL" id="GAB1300834.1"/>
    </source>
</evidence>
<comment type="caution">
    <text evidence="2">The sequence shown here is derived from an EMBL/GenBank/DDBJ whole genome shotgun (WGS) entry which is preliminary data.</text>
</comment>
<organism evidence="2 3">
    <name type="scientific">Apodemus speciosus</name>
    <name type="common">Large Japanese field mouse</name>
    <dbReference type="NCBI Taxonomy" id="105296"/>
    <lineage>
        <taxon>Eukaryota</taxon>
        <taxon>Metazoa</taxon>
        <taxon>Chordata</taxon>
        <taxon>Craniata</taxon>
        <taxon>Vertebrata</taxon>
        <taxon>Euteleostomi</taxon>
        <taxon>Mammalia</taxon>
        <taxon>Eutheria</taxon>
        <taxon>Euarchontoglires</taxon>
        <taxon>Glires</taxon>
        <taxon>Rodentia</taxon>
        <taxon>Myomorpha</taxon>
        <taxon>Muroidea</taxon>
        <taxon>Muridae</taxon>
        <taxon>Murinae</taxon>
        <taxon>Apodemus</taxon>
    </lineage>
</organism>
<reference evidence="2 3" key="1">
    <citation type="submission" date="2024-08" db="EMBL/GenBank/DDBJ databases">
        <title>The draft genome of Apodemus speciosus.</title>
        <authorList>
            <person name="Nabeshima K."/>
            <person name="Suzuki S."/>
            <person name="Onuma M."/>
        </authorList>
    </citation>
    <scope>NUCLEOTIDE SEQUENCE [LARGE SCALE GENOMIC DNA]</scope>
    <source>
        <strain evidence="2">IB14-021</strain>
    </source>
</reference>
<evidence type="ECO:0000256" key="1">
    <source>
        <dbReference type="SAM" id="MobiDB-lite"/>
    </source>
</evidence>
<accession>A0ABQ0FNK7</accession>
<protein>
    <submittedName>
        <fullName evidence="2">Uncharacterized protein</fullName>
    </submittedName>
</protein>
<sequence>MEYPVNKVQWLIHRTLTGVQLWTVLCRHLGMRPYDDSQPLSAPKSPKTQSTTPQSGERPAEDVGRALEWPSSSNPA</sequence>